<gene>
    <name evidence="3" type="ORF">ETU37_02215</name>
</gene>
<protein>
    <submittedName>
        <fullName evidence="3">Uncharacterized protein</fullName>
    </submittedName>
</protein>
<feature type="chain" id="PRO_5039027435" evidence="2">
    <location>
        <begin position="30"/>
        <end position="533"/>
    </location>
</feature>
<dbReference type="AlphaFoldDB" id="A0A4Q5J898"/>
<feature type="region of interest" description="Disordered" evidence="1">
    <location>
        <begin position="175"/>
        <end position="194"/>
    </location>
</feature>
<feature type="signal peptide" evidence="2">
    <location>
        <begin position="1"/>
        <end position="29"/>
    </location>
</feature>
<dbReference type="OrthoDB" id="4510758at2"/>
<evidence type="ECO:0000256" key="1">
    <source>
        <dbReference type="SAM" id="MobiDB-lite"/>
    </source>
</evidence>
<comment type="caution">
    <text evidence="3">The sequence shown here is derived from an EMBL/GenBank/DDBJ whole genome shotgun (WGS) entry which is preliminary data.</text>
</comment>
<reference evidence="3 4" key="1">
    <citation type="submission" date="2019-01" db="EMBL/GenBank/DDBJ databases">
        <title>Nocardioides guangzhouensis sp. nov., an actinobacterium isolated from soil.</title>
        <authorList>
            <person name="Fu Y."/>
            <person name="Cai Y."/>
            <person name="Lin Z."/>
            <person name="Chen P."/>
        </authorList>
    </citation>
    <scope>NUCLEOTIDE SEQUENCE [LARGE SCALE GENOMIC DNA]</scope>
    <source>
        <strain evidence="3 4">NBRC 105384</strain>
    </source>
</reference>
<proteinExistence type="predicted"/>
<dbReference type="RefSeq" id="WP_129985247.1">
    <property type="nucleotide sequence ID" value="NZ_SDPU01000009.1"/>
</dbReference>
<keyword evidence="2" id="KW-0732">Signal</keyword>
<evidence type="ECO:0000313" key="3">
    <source>
        <dbReference type="EMBL" id="RYU14824.1"/>
    </source>
</evidence>
<evidence type="ECO:0000256" key="2">
    <source>
        <dbReference type="SAM" id="SignalP"/>
    </source>
</evidence>
<organism evidence="3 4">
    <name type="scientific">Nocardioides iriomotensis</name>
    <dbReference type="NCBI Taxonomy" id="715784"/>
    <lineage>
        <taxon>Bacteria</taxon>
        <taxon>Bacillati</taxon>
        <taxon>Actinomycetota</taxon>
        <taxon>Actinomycetes</taxon>
        <taxon>Propionibacteriales</taxon>
        <taxon>Nocardioidaceae</taxon>
        <taxon>Nocardioides</taxon>
    </lineage>
</organism>
<sequence length="533" mass="57873">MRTRRLLGASLTTVLAVGLVGAATPTATAGDNDKADWSGTRALRIAGDDEAGKTLVTARNRWALLAQDYGNEIEETGAARLRERGRDGVWRNPENLPAYVNWFRHDTNANGWTIGAYVKDGALFGVLHTPRGRVASTSELARAVASEVPRVVAADRLNGLGLIEYGDRLIQRVPARKGNTDPRPAYWTDVTDADADGDPSTDHDYFLVSGGVLAVNPSADGQSLVLRKQVPTADGTGTTWTDPQSVPMLSGIDIVHRAPGVQSLIGAGSDGVTMYDLTTPDVTNPGVWTVGEKRVLHPSNATPTAVIDGRGDLTVYWREDTAAGAGTIVWQADRPQGKYLERPTFIGGTRSTETKVTVSPAGTITVLAQPLTGRWSPLKVKHLPAGKSSWTRWQSLAAPAPQASTIEHNALGTAQPNGDLTTIVGDARGVYAFMFDAPRQVSKMTRPVNRTQKVRTYTIAWNTTWAYASDWQVRARVDKGKRYGAWRNVAVPEGQRFKDVTRPRGEKRCYAARGLTPDGWTVWSNQRCVTVRR</sequence>
<dbReference type="Proteomes" id="UP000291189">
    <property type="component" value="Unassembled WGS sequence"/>
</dbReference>
<evidence type="ECO:0000313" key="4">
    <source>
        <dbReference type="Proteomes" id="UP000291189"/>
    </source>
</evidence>
<dbReference type="EMBL" id="SDPU01000009">
    <property type="protein sequence ID" value="RYU14824.1"/>
    <property type="molecule type" value="Genomic_DNA"/>
</dbReference>
<name>A0A4Q5J898_9ACTN</name>
<accession>A0A4Q5J898</accession>
<keyword evidence="4" id="KW-1185">Reference proteome</keyword>